<reference evidence="7" key="1">
    <citation type="submission" date="2021-04" db="EMBL/GenBank/DDBJ databases">
        <title>Genome based classification of Actinospica acidithermotolerans sp. nov., an actinobacterium isolated from an Indonesian hot spring.</title>
        <authorList>
            <person name="Kusuma A.B."/>
            <person name="Putra K.E."/>
            <person name="Nafisah S."/>
            <person name="Loh J."/>
            <person name="Nouioui I."/>
            <person name="Goodfellow M."/>
        </authorList>
    </citation>
    <scope>NUCLEOTIDE SEQUENCE</scope>
    <source>
        <strain evidence="7">DSM 45618</strain>
    </source>
</reference>
<keyword evidence="1 3" id="KW-0378">Hydrolase</keyword>
<dbReference type="Pfam" id="PF14200">
    <property type="entry name" value="RicinB_lectin_2"/>
    <property type="match status" value="1"/>
</dbReference>
<evidence type="ECO:0000313" key="8">
    <source>
        <dbReference type="Proteomes" id="UP000677913"/>
    </source>
</evidence>
<sequence>MTRSSGHVAGRRDLLTAFRLLMVCALAAAAFVTVNQSRAHAATSQLRGVNWADQRDNFVNGVLYPSGLSSTDTYSSAATVANQVIGQMYSITGANTVRIPVNEPTVSTFWGTYTGALDTALGKGNVILAYWAYTGGKPPNTTTFYQMWDTIVGKYGSNPNAYFEVINEPYGLNGTDLDNLYNTWLTRYPSVPRSRVILDGTGDAQNAAAVGNDSRLNNTLIGIHDYSFFVSPPYTTESQWANHLAGEIGSFASRTVVTEWGAPMSPGTKNGVYYNTIDYSVPGTNFFDDYVRGESSEMRTLGVGSVYWPGLRDGDWYSMTTKTGSGSSISLSLVNASGLARLQYAWGIGDGGGGSGGGATYVQLRNAATGLCADGTGSTTNGATVKQSTCSSGNNNQQWTVVTDGSYSRIQNRATGLYIDGMGRTTNGSATGQWSDSNSNNQQWTMVAAGSNVRIQNRATGLYIDGMGRTASGSDLGQYSSSGSTNQQWSMTTAS</sequence>
<dbReference type="Pfam" id="PF00150">
    <property type="entry name" value="Cellulase"/>
    <property type="match status" value="1"/>
</dbReference>
<gene>
    <name evidence="7" type="ORF">KGA66_05085</name>
</gene>
<dbReference type="PROSITE" id="PS50231">
    <property type="entry name" value="RICIN_B_LECTIN"/>
    <property type="match status" value="1"/>
</dbReference>
<dbReference type="RefSeq" id="WP_211465035.1">
    <property type="nucleotide sequence ID" value="NZ_JAGSXH010000010.1"/>
</dbReference>
<dbReference type="GO" id="GO:0000272">
    <property type="term" value="P:polysaccharide catabolic process"/>
    <property type="evidence" value="ECO:0007669"/>
    <property type="project" value="InterPro"/>
</dbReference>
<accession>A0A8J8BD42</accession>
<comment type="similarity">
    <text evidence="3">Belongs to the glycosyl hydrolase 5 (cellulase A) family.</text>
</comment>
<evidence type="ECO:0000256" key="1">
    <source>
        <dbReference type="ARBA" id="ARBA00022801"/>
    </source>
</evidence>
<feature type="domain" description="Ricin B lectin" evidence="6">
    <location>
        <begin position="358"/>
        <end position="492"/>
    </location>
</feature>
<dbReference type="InterPro" id="IPR001547">
    <property type="entry name" value="Glyco_hydro_5"/>
</dbReference>
<dbReference type="SMART" id="SM00458">
    <property type="entry name" value="RICIN"/>
    <property type="match status" value="1"/>
</dbReference>
<evidence type="ECO:0000256" key="2">
    <source>
        <dbReference type="ARBA" id="ARBA00023295"/>
    </source>
</evidence>
<protein>
    <submittedName>
        <fullName evidence="7">RICIN domain-containing protein</fullName>
    </submittedName>
</protein>
<evidence type="ECO:0000256" key="4">
    <source>
        <dbReference type="SAM" id="MobiDB-lite"/>
    </source>
</evidence>
<dbReference type="GO" id="GO:0004553">
    <property type="term" value="F:hydrolase activity, hydrolyzing O-glycosyl compounds"/>
    <property type="evidence" value="ECO:0007669"/>
    <property type="project" value="InterPro"/>
</dbReference>
<dbReference type="CDD" id="cd00161">
    <property type="entry name" value="beta-trefoil_Ricin-like"/>
    <property type="match status" value="1"/>
</dbReference>
<dbReference type="Gene3D" id="2.80.10.50">
    <property type="match status" value="1"/>
</dbReference>
<dbReference type="SUPFAM" id="SSF51445">
    <property type="entry name" value="(Trans)glycosidases"/>
    <property type="match status" value="1"/>
</dbReference>
<dbReference type="EMBL" id="JAGSXH010000010">
    <property type="protein sequence ID" value="MBS2962409.1"/>
    <property type="molecule type" value="Genomic_DNA"/>
</dbReference>
<dbReference type="InterPro" id="IPR017853">
    <property type="entry name" value="GH"/>
</dbReference>
<evidence type="ECO:0000259" key="6">
    <source>
        <dbReference type="SMART" id="SM00458"/>
    </source>
</evidence>
<dbReference type="Proteomes" id="UP000677913">
    <property type="component" value="Unassembled WGS sequence"/>
</dbReference>
<dbReference type="InterPro" id="IPR035992">
    <property type="entry name" value="Ricin_B-like_lectins"/>
</dbReference>
<dbReference type="Gene3D" id="3.20.20.80">
    <property type="entry name" value="Glycosidases"/>
    <property type="match status" value="1"/>
</dbReference>
<feature type="signal peptide" evidence="5">
    <location>
        <begin position="1"/>
        <end position="41"/>
    </location>
</feature>
<proteinExistence type="inferred from homology"/>
<dbReference type="SUPFAM" id="SSF50370">
    <property type="entry name" value="Ricin B-like lectins"/>
    <property type="match status" value="1"/>
</dbReference>
<keyword evidence="8" id="KW-1185">Reference proteome</keyword>
<name>A0A8J8BD42_9ACTN</name>
<dbReference type="AlphaFoldDB" id="A0A8J8BD42"/>
<evidence type="ECO:0000256" key="5">
    <source>
        <dbReference type="SAM" id="SignalP"/>
    </source>
</evidence>
<evidence type="ECO:0000313" key="7">
    <source>
        <dbReference type="EMBL" id="MBS2962409.1"/>
    </source>
</evidence>
<dbReference type="InterPro" id="IPR000772">
    <property type="entry name" value="Ricin_B_lectin"/>
</dbReference>
<keyword evidence="5" id="KW-0732">Signal</keyword>
<feature type="region of interest" description="Disordered" evidence="4">
    <location>
        <begin position="475"/>
        <end position="495"/>
    </location>
</feature>
<feature type="chain" id="PRO_5035215597" evidence="5">
    <location>
        <begin position="42"/>
        <end position="495"/>
    </location>
</feature>
<keyword evidence="2 3" id="KW-0326">Glycosidase</keyword>
<evidence type="ECO:0000256" key="3">
    <source>
        <dbReference type="RuleBase" id="RU361153"/>
    </source>
</evidence>
<organism evidence="7 8">
    <name type="scientific">Actinocrinis puniceicyclus</name>
    <dbReference type="NCBI Taxonomy" id="977794"/>
    <lineage>
        <taxon>Bacteria</taxon>
        <taxon>Bacillati</taxon>
        <taxon>Actinomycetota</taxon>
        <taxon>Actinomycetes</taxon>
        <taxon>Catenulisporales</taxon>
        <taxon>Actinospicaceae</taxon>
        <taxon>Actinocrinis</taxon>
    </lineage>
</organism>
<comment type="caution">
    <text evidence="7">The sequence shown here is derived from an EMBL/GenBank/DDBJ whole genome shotgun (WGS) entry which is preliminary data.</text>
</comment>